<keyword evidence="3" id="KW-1185">Reference proteome</keyword>
<comment type="caution">
    <text evidence="2">The sequence shown here is derived from an EMBL/GenBank/DDBJ whole genome shotgun (WGS) entry which is preliminary data.</text>
</comment>
<dbReference type="PRINTS" id="PR00111">
    <property type="entry name" value="ABHYDROLASE"/>
</dbReference>
<evidence type="ECO:0000259" key="1">
    <source>
        <dbReference type="Pfam" id="PF00561"/>
    </source>
</evidence>
<dbReference type="Gene3D" id="3.40.50.1820">
    <property type="entry name" value="alpha/beta hydrolase"/>
    <property type="match status" value="1"/>
</dbReference>
<accession>A0A8J3X3F8</accession>
<dbReference type="AlphaFoldDB" id="A0A8J3X3F8"/>
<dbReference type="Pfam" id="PF00561">
    <property type="entry name" value="Abhydrolase_1"/>
    <property type="match status" value="1"/>
</dbReference>
<reference evidence="2" key="1">
    <citation type="submission" date="2021-01" db="EMBL/GenBank/DDBJ databases">
        <title>Whole genome shotgun sequence of Planosporangium mesophilum NBRC 109066.</title>
        <authorList>
            <person name="Komaki H."/>
            <person name="Tamura T."/>
        </authorList>
    </citation>
    <scope>NUCLEOTIDE SEQUENCE</scope>
    <source>
        <strain evidence="2">NBRC 109066</strain>
    </source>
</reference>
<evidence type="ECO:0000313" key="2">
    <source>
        <dbReference type="EMBL" id="GII25941.1"/>
    </source>
</evidence>
<feature type="domain" description="AB hydrolase-1" evidence="1">
    <location>
        <begin position="16"/>
        <end position="239"/>
    </location>
</feature>
<protein>
    <submittedName>
        <fullName evidence="2">3-oxoadipate enol-lactonase</fullName>
    </submittedName>
</protein>
<dbReference type="InterPro" id="IPR000073">
    <property type="entry name" value="AB_hydrolase_1"/>
</dbReference>
<dbReference type="PANTHER" id="PTHR43433:SF5">
    <property type="entry name" value="AB HYDROLASE-1 DOMAIN-CONTAINING PROTEIN"/>
    <property type="match status" value="1"/>
</dbReference>
<dbReference type="GO" id="GO:0047570">
    <property type="term" value="F:3-oxoadipate enol-lactonase activity"/>
    <property type="evidence" value="ECO:0007669"/>
    <property type="project" value="InterPro"/>
</dbReference>
<evidence type="ECO:0000313" key="3">
    <source>
        <dbReference type="Proteomes" id="UP000599074"/>
    </source>
</evidence>
<dbReference type="NCBIfam" id="TIGR02427">
    <property type="entry name" value="protocat_pcaD"/>
    <property type="match status" value="1"/>
</dbReference>
<dbReference type="InterPro" id="IPR026968">
    <property type="entry name" value="PcaD/CatD"/>
</dbReference>
<dbReference type="GO" id="GO:0042952">
    <property type="term" value="P:beta-ketoadipate pathway"/>
    <property type="evidence" value="ECO:0007669"/>
    <property type="project" value="InterPro"/>
</dbReference>
<dbReference type="InterPro" id="IPR029058">
    <property type="entry name" value="AB_hydrolase_fold"/>
</dbReference>
<dbReference type="RefSeq" id="WP_168117416.1">
    <property type="nucleotide sequence ID" value="NZ_BOON01000061.1"/>
</dbReference>
<dbReference type="InterPro" id="IPR050471">
    <property type="entry name" value="AB_hydrolase"/>
</dbReference>
<dbReference type="SUPFAM" id="SSF53474">
    <property type="entry name" value="alpha/beta-Hydrolases"/>
    <property type="match status" value="1"/>
</dbReference>
<dbReference type="EMBL" id="BOON01000061">
    <property type="protein sequence ID" value="GII25941.1"/>
    <property type="molecule type" value="Genomic_DNA"/>
</dbReference>
<name>A0A8J3X3F8_9ACTN</name>
<gene>
    <name evidence="2" type="primary">pcaD_3</name>
    <name evidence="2" type="ORF">Pme01_55380</name>
</gene>
<dbReference type="PANTHER" id="PTHR43433">
    <property type="entry name" value="HYDROLASE, ALPHA/BETA FOLD FAMILY PROTEIN"/>
    <property type="match status" value="1"/>
</dbReference>
<dbReference type="Proteomes" id="UP000599074">
    <property type="component" value="Unassembled WGS sequence"/>
</dbReference>
<proteinExistence type="predicted"/>
<sequence>MTARLGYELSGPEDAPLLVLGGSLGTTRAMWRPQVAELAGRWRVLAFDHRGHGASEVPTGPYTLDELGADVLALLDEVGADRVSYAGLSLGGMIGMWLAAHAPERIDRLALLCTSAYLPPADGWLERARLVREGGTAGVAESVATRWFTPPFATAQPDTVRDLVKGLTEVPAEGYAGCCEAIAAMDLRPVLSRIGAPTLVIAGADDPATPVAHSETIVAGVPEARLAVVEPGAHLASVEQAAEVNRLLTEHFSN</sequence>
<organism evidence="2 3">
    <name type="scientific">Planosporangium mesophilum</name>
    <dbReference type="NCBI Taxonomy" id="689768"/>
    <lineage>
        <taxon>Bacteria</taxon>
        <taxon>Bacillati</taxon>
        <taxon>Actinomycetota</taxon>
        <taxon>Actinomycetes</taxon>
        <taxon>Micromonosporales</taxon>
        <taxon>Micromonosporaceae</taxon>
        <taxon>Planosporangium</taxon>
    </lineage>
</organism>